<feature type="transmembrane region" description="Helical" evidence="14">
    <location>
        <begin position="310"/>
        <end position="335"/>
    </location>
</feature>
<evidence type="ECO:0000256" key="10">
    <source>
        <dbReference type="ARBA" id="ARBA00022692"/>
    </source>
</evidence>
<evidence type="ECO:0000256" key="3">
    <source>
        <dbReference type="ARBA" id="ARBA00012799"/>
    </source>
</evidence>
<feature type="domain" description="PTS EIIC type-2" evidence="17">
    <location>
        <begin position="186"/>
        <end position="516"/>
    </location>
</feature>
<keyword evidence="13 14" id="KW-0472">Membrane</keyword>
<feature type="transmembrane region" description="Helical" evidence="14">
    <location>
        <begin position="420"/>
        <end position="441"/>
    </location>
</feature>
<dbReference type="PROSITE" id="PS51099">
    <property type="entry name" value="PTS_EIIB_TYPE_2"/>
    <property type="match status" value="1"/>
</dbReference>
<accession>A0ABT7Q835</accession>
<feature type="domain" description="PTS EIIB type-2" evidence="16">
    <location>
        <begin position="534"/>
        <end position="630"/>
    </location>
</feature>
<dbReference type="PROSITE" id="PS51104">
    <property type="entry name" value="PTS_EIIC_TYPE_2"/>
    <property type="match status" value="1"/>
</dbReference>
<evidence type="ECO:0000313" key="18">
    <source>
        <dbReference type="EMBL" id="MDM5130082.1"/>
    </source>
</evidence>
<evidence type="ECO:0000256" key="6">
    <source>
        <dbReference type="ARBA" id="ARBA00022553"/>
    </source>
</evidence>
<dbReference type="EC" id="2.7.1.202" evidence="3"/>
<feature type="transmembrane region" description="Helical" evidence="14">
    <location>
        <begin position="447"/>
        <end position="465"/>
    </location>
</feature>
<evidence type="ECO:0000259" key="17">
    <source>
        <dbReference type="PROSITE" id="PS51104"/>
    </source>
</evidence>
<feature type="transmembrane region" description="Helical" evidence="14">
    <location>
        <begin position="190"/>
        <end position="212"/>
    </location>
</feature>
<keyword evidence="5" id="KW-1003">Cell membrane</keyword>
<dbReference type="RefSeq" id="WP_290040963.1">
    <property type="nucleotide sequence ID" value="NZ_JAOPLU010000001.1"/>
</dbReference>
<evidence type="ECO:0000313" key="19">
    <source>
        <dbReference type="Proteomes" id="UP001168109"/>
    </source>
</evidence>
<organism evidence="18 19">
    <name type="scientific">Aeromonas piscicola</name>
    <dbReference type="NCBI Taxonomy" id="600645"/>
    <lineage>
        <taxon>Bacteria</taxon>
        <taxon>Pseudomonadati</taxon>
        <taxon>Pseudomonadota</taxon>
        <taxon>Gammaproteobacteria</taxon>
        <taxon>Aeromonadales</taxon>
        <taxon>Aeromonadaceae</taxon>
        <taxon>Aeromonas</taxon>
    </lineage>
</organism>
<keyword evidence="9" id="KW-0598">Phosphotransferase system</keyword>
<feature type="transmembrane region" description="Helical" evidence="14">
    <location>
        <begin position="232"/>
        <end position="250"/>
    </location>
</feature>
<dbReference type="Pfam" id="PF00359">
    <property type="entry name" value="PTS_EIIA_2"/>
    <property type="match status" value="1"/>
</dbReference>
<dbReference type="NCBIfam" id="NF007787">
    <property type="entry name" value="PRK10478.1"/>
    <property type="match status" value="1"/>
</dbReference>
<keyword evidence="11" id="KW-0418">Kinase</keyword>
<dbReference type="InterPro" id="IPR004715">
    <property type="entry name" value="PTS_IIA_fruc"/>
</dbReference>
<keyword evidence="8" id="KW-0808">Transferase</keyword>
<evidence type="ECO:0000256" key="8">
    <source>
        <dbReference type="ARBA" id="ARBA00022679"/>
    </source>
</evidence>
<evidence type="ECO:0000256" key="2">
    <source>
        <dbReference type="ARBA" id="ARBA00004429"/>
    </source>
</evidence>
<dbReference type="Gene3D" id="3.40.50.2300">
    <property type="match status" value="1"/>
</dbReference>
<dbReference type="Gene3D" id="3.40.930.10">
    <property type="entry name" value="Mannitol-specific EII, Chain A"/>
    <property type="match status" value="1"/>
</dbReference>
<dbReference type="PANTHER" id="PTHR30505">
    <property type="entry name" value="FRUCTOSE-LIKE PERMEASE"/>
    <property type="match status" value="1"/>
</dbReference>
<keyword evidence="12 14" id="KW-1133">Transmembrane helix</keyword>
<dbReference type="SUPFAM" id="SSF52794">
    <property type="entry name" value="PTS system IIB component-like"/>
    <property type="match status" value="1"/>
</dbReference>
<evidence type="ECO:0000256" key="7">
    <source>
        <dbReference type="ARBA" id="ARBA00022597"/>
    </source>
</evidence>
<evidence type="ECO:0000256" key="9">
    <source>
        <dbReference type="ARBA" id="ARBA00022683"/>
    </source>
</evidence>
<feature type="transmembrane region" description="Helical" evidence="14">
    <location>
        <begin position="347"/>
        <end position="366"/>
    </location>
</feature>
<evidence type="ECO:0000259" key="16">
    <source>
        <dbReference type="PROSITE" id="PS51099"/>
    </source>
</evidence>
<keyword evidence="7" id="KW-0762">Sugar transport</keyword>
<keyword evidence="6" id="KW-0597">Phosphoprotein</keyword>
<dbReference type="SUPFAM" id="SSF55804">
    <property type="entry name" value="Phoshotransferase/anion transport protein"/>
    <property type="match status" value="1"/>
</dbReference>
<dbReference type="InterPro" id="IPR036095">
    <property type="entry name" value="PTS_EIIB-like_sf"/>
</dbReference>
<dbReference type="CDD" id="cd00211">
    <property type="entry name" value="PTS_IIA_fru"/>
    <property type="match status" value="1"/>
</dbReference>
<evidence type="ECO:0000256" key="1">
    <source>
        <dbReference type="ARBA" id="ARBA00001401"/>
    </source>
</evidence>
<gene>
    <name evidence="18" type="ORF">OB962_03565</name>
</gene>
<evidence type="ECO:0000256" key="13">
    <source>
        <dbReference type="ARBA" id="ARBA00023136"/>
    </source>
</evidence>
<dbReference type="InterPro" id="IPR050864">
    <property type="entry name" value="Bacterial_PTS_Sugar_Transport"/>
</dbReference>
<dbReference type="Pfam" id="PF02302">
    <property type="entry name" value="PTS_IIB"/>
    <property type="match status" value="1"/>
</dbReference>
<dbReference type="EMBL" id="JAOPLU010000001">
    <property type="protein sequence ID" value="MDM5130082.1"/>
    <property type="molecule type" value="Genomic_DNA"/>
</dbReference>
<dbReference type="InterPro" id="IPR006327">
    <property type="entry name" value="PTS_IIC_fruc"/>
</dbReference>
<dbReference type="CDD" id="cd05569">
    <property type="entry name" value="PTS_IIB_fructose"/>
    <property type="match status" value="1"/>
</dbReference>
<dbReference type="NCBIfam" id="TIGR00829">
    <property type="entry name" value="FRU"/>
    <property type="match status" value="1"/>
</dbReference>
<keyword evidence="19" id="KW-1185">Reference proteome</keyword>
<evidence type="ECO:0000256" key="12">
    <source>
        <dbReference type="ARBA" id="ARBA00022989"/>
    </source>
</evidence>
<dbReference type="PROSITE" id="PS51094">
    <property type="entry name" value="PTS_EIIA_TYPE_2"/>
    <property type="match status" value="1"/>
</dbReference>
<proteinExistence type="predicted"/>
<sequence length="635" mass="66378">MLTTLIDEGLICLDITANDKQGLFVELAARLNACGKIGNQDQFIRDLWARENLDNTGFEQGVALPHAKSEAVLQPAIVIGISRQGIDYGAEDGLPSKLFFMIASPAGGANHHIEVLAELSTKLLEPGFIPRMQAATSKAEVLSLLAATAPVGLAGKPPVRAEAAAQPKASAPEPQDRSIKAQLNTLKQHLLFGTSHMIPFIVAGGVLLSLSVMMSGKGAVPEAGVLKDMADMGIAGLTLFTAVLGGYIAYSMADKPGLAPGMIGSWIAVQQFHTGFLGAILVGFIAGLIVNQLKRIKLPDSMSSLGSIFIYPLIGTFLVCGIVMWVIGAPIAAMMEGMNHWLSSMAGSGKVMLGAILGGMTAFDMGGPVNKVATLFAQTQVNTQPWLMGGVGIAICVPPLGMALATLLSPRRYKKEEREAGKAAAIMGMIGISEGAIPFAAADPVRVIPAIVAGGIVGNITGFMMHSINHAPWGGWIVLPVVEGKIGYILGTVLGALTTALIVNLLKKPVTEDETVTTADSGYQIIEAEGEADVLAITACPSGVAHTFLAAKSLQKAAAKAGIKLKVETQGANGIINRISAKDVANARCVILAHDVAIKNRERFANIEVIDVKTREAIHNPEGLLARTQPGRQVA</sequence>
<feature type="transmembrane region" description="Helical" evidence="14">
    <location>
        <begin position="271"/>
        <end position="290"/>
    </location>
</feature>
<dbReference type="InterPro" id="IPR002178">
    <property type="entry name" value="PTS_EIIA_type-2_dom"/>
</dbReference>
<dbReference type="Pfam" id="PF02378">
    <property type="entry name" value="PTS_EIIC"/>
    <property type="match status" value="1"/>
</dbReference>
<dbReference type="InterPro" id="IPR016152">
    <property type="entry name" value="PTrfase/Anion_transptr"/>
</dbReference>
<feature type="transmembrane region" description="Helical" evidence="14">
    <location>
        <begin position="486"/>
        <end position="506"/>
    </location>
</feature>
<feature type="transmembrane region" description="Helical" evidence="14">
    <location>
        <begin position="386"/>
        <end position="408"/>
    </location>
</feature>
<feature type="domain" description="PTS EIIA type-2" evidence="15">
    <location>
        <begin position="4"/>
        <end position="148"/>
    </location>
</feature>
<evidence type="ECO:0000256" key="14">
    <source>
        <dbReference type="SAM" id="Phobius"/>
    </source>
</evidence>
<dbReference type="PANTHER" id="PTHR30505:SF0">
    <property type="entry name" value="FRUCTOSE-LIKE PTS SYSTEM EIIBC COMPONENT-RELATED"/>
    <property type="match status" value="1"/>
</dbReference>
<dbReference type="InterPro" id="IPR003501">
    <property type="entry name" value="PTS_EIIB_2/3"/>
</dbReference>
<keyword evidence="10 14" id="KW-0812">Transmembrane</keyword>
<comment type="catalytic activity">
    <reaction evidence="1">
        <text>D-fructose(out) + N(pros)-phospho-L-histidyl-[protein] = D-fructose 1-phosphate(in) + L-histidyl-[protein]</text>
        <dbReference type="Rhea" id="RHEA:49252"/>
        <dbReference type="Rhea" id="RHEA-COMP:9745"/>
        <dbReference type="Rhea" id="RHEA-COMP:9746"/>
        <dbReference type="ChEBI" id="CHEBI:29979"/>
        <dbReference type="ChEBI" id="CHEBI:37721"/>
        <dbReference type="ChEBI" id="CHEBI:58674"/>
        <dbReference type="ChEBI" id="CHEBI:64837"/>
        <dbReference type="EC" id="2.7.1.202"/>
    </reaction>
</comment>
<evidence type="ECO:0000256" key="5">
    <source>
        <dbReference type="ARBA" id="ARBA00022475"/>
    </source>
</evidence>
<reference evidence="18" key="1">
    <citation type="submission" date="2024-05" db="EMBL/GenBank/DDBJ databases">
        <title>WGS of Aeromonas isolates.</title>
        <authorList>
            <person name="Lee H."/>
        </authorList>
    </citation>
    <scope>NUCLEOTIDE SEQUENCE</scope>
    <source>
        <strain evidence="18">LP308</strain>
    </source>
</reference>
<evidence type="ECO:0000259" key="15">
    <source>
        <dbReference type="PROSITE" id="PS51094"/>
    </source>
</evidence>
<dbReference type="InterPro" id="IPR003353">
    <property type="entry name" value="PTS_IIB_fruc"/>
</dbReference>
<protein>
    <recommendedName>
        <fullName evidence="3">protein-N(pi)-phosphohistidine--D-fructose phosphotransferase</fullName>
        <ecNumber evidence="3">2.7.1.202</ecNumber>
    </recommendedName>
</protein>
<dbReference type="Proteomes" id="UP001168109">
    <property type="component" value="Unassembled WGS sequence"/>
</dbReference>
<dbReference type="InterPro" id="IPR003352">
    <property type="entry name" value="PTS_EIIC"/>
</dbReference>
<dbReference type="InterPro" id="IPR013011">
    <property type="entry name" value="PTS_EIIB_2"/>
</dbReference>
<comment type="subcellular location">
    <subcellularLocation>
        <location evidence="2">Cell inner membrane</location>
        <topology evidence="2">Multi-pass membrane protein</topology>
    </subcellularLocation>
</comment>
<keyword evidence="4" id="KW-0813">Transport</keyword>
<comment type="caution">
    <text evidence="18">The sequence shown here is derived from an EMBL/GenBank/DDBJ whole genome shotgun (WGS) entry which is preliminary data.</text>
</comment>
<dbReference type="NCBIfam" id="TIGR01427">
    <property type="entry name" value="PTS_IIC_fructo"/>
    <property type="match status" value="1"/>
</dbReference>
<evidence type="ECO:0000256" key="11">
    <source>
        <dbReference type="ARBA" id="ARBA00022777"/>
    </source>
</evidence>
<evidence type="ECO:0000256" key="4">
    <source>
        <dbReference type="ARBA" id="ARBA00022448"/>
    </source>
</evidence>
<dbReference type="NCBIfam" id="TIGR00848">
    <property type="entry name" value="fruA"/>
    <property type="match status" value="1"/>
</dbReference>
<dbReference type="InterPro" id="IPR013014">
    <property type="entry name" value="PTS_EIIC_2"/>
</dbReference>
<name>A0ABT7Q835_9GAMM</name>